<dbReference type="InterPro" id="IPR015500">
    <property type="entry name" value="Peptidase_S8_subtilisin-rel"/>
</dbReference>
<dbReference type="GO" id="GO:0006508">
    <property type="term" value="P:proteolysis"/>
    <property type="evidence" value="ECO:0007669"/>
    <property type="project" value="UniProtKB-KW"/>
</dbReference>
<dbReference type="InterPro" id="IPR013783">
    <property type="entry name" value="Ig-like_fold"/>
</dbReference>
<dbReference type="InterPro" id="IPR002884">
    <property type="entry name" value="P_dom"/>
</dbReference>
<dbReference type="Pfam" id="PF05345">
    <property type="entry name" value="He_PIG"/>
    <property type="match status" value="1"/>
</dbReference>
<dbReference type="RefSeq" id="WP_015104725.1">
    <property type="nucleotide sequence ID" value="NC_019673.1"/>
</dbReference>
<dbReference type="CDD" id="cd04077">
    <property type="entry name" value="Peptidases_S8_PCSK9_ProteinaseK_like"/>
    <property type="match status" value="1"/>
</dbReference>
<dbReference type="PROSITE" id="PS00138">
    <property type="entry name" value="SUBTILASE_SER"/>
    <property type="match status" value="1"/>
</dbReference>
<dbReference type="Gene3D" id="3.40.50.200">
    <property type="entry name" value="Peptidase S8/S53 domain"/>
    <property type="match status" value="1"/>
</dbReference>
<dbReference type="Proteomes" id="UP000006281">
    <property type="component" value="Chromosome"/>
</dbReference>
<evidence type="ECO:0000256" key="1">
    <source>
        <dbReference type="ARBA" id="ARBA00011073"/>
    </source>
</evidence>
<name>K0K329_SACES</name>
<dbReference type="PROSITE" id="PS51829">
    <property type="entry name" value="P_HOMO_B"/>
    <property type="match status" value="1"/>
</dbReference>
<dbReference type="PROSITE" id="PS51892">
    <property type="entry name" value="SUBTILASE"/>
    <property type="match status" value="1"/>
</dbReference>
<evidence type="ECO:0000313" key="10">
    <source>
        <dbReference type="Proteomes" id="UP000006281"/>
    </source>
</evidence>
<dbReference type="EMBL" id="HE804045">
    <property type="protein sequence ID" value="CCH34615.1"/>
    <property type="molecule type" value="Genomic_DNA"/>
</dbReference>
<dbReference type="InterPro" id="IPR023827">
    <property type="entry name" value="Peptidase_S8_Asp-AS"/>
</dbReference>
<dbReference type="Gene3D" id="2.60.40.10">
    <property type="entry name" value="Immunoglobulins"/>
    <property type="match status" value="1"/>
</dbReference>
<dbReference type="InterPro" id="IPR037045">
    <property type="entry name" value="S8pro/Inhibitor_I9_sf"/>
</dbReference>
<dbReference type="Gene3D" id="2.60.120.260">
    <property type="entry name" value="Galactose-binding domain-like"/>
    <property type="match status" value="1"/>
</dbReference>
<dbReference type="SMART" id="SM00736">
    <property type="entry name" value="CADG"/>
    <property type="match status" value="1"/>
</dbReference>
<dbReference type="Pfam" id="PF01483">
    <property type="entry name" value="P_proprotein"/>
    <property type="match status" value="1"/>
</dbReference>
<evidence type="ECO:0000256" key="7">
    <source>
        <dbReference type="SAM" id="SignalP"/>
    </source>
</evidence>
<dbReference type="Pfam" id="PF00082">
    <property type="entry name" value="Peptidase_S8"/>
    <property type="match status" value="1"/>
</dbReference>
<dbReference type="PANTHER" id="PTHR43806:SF11">
    <property type="entry name" value="CEREVISIN-RELATED"/>
    <property type="match status" value="1"/>
</dbReference>
<dbReference type="InterPro" id="IPR050131">
    <property type="entry name" value="Peptidase_S8_subtilisin-like"/>
</dbReference>
<dbReference type="PATRIC" id="fig|1179773.3.peg.7463"/>
<dbReference type="InterPro" id="IPR015919">
    <property type="entry name" value="Cadherin-like_sf"/>
</dbReference>
<evidence type="ECO:0000259" key="8">
    <source>
        <dbReference type="PROSITE" id="PS51829"/>
    </source>
</evidence>
<keyword evidence="3 5" id="KW-0378">Hydrolase</keyword>
<dbReference type="SUPFAM" id="SSF52743">
    <property type="entry name" value="Subtilisin-like"/>
    <property type="match status" value="1"/>
</dbReference>
<sequence>MRKTTLKAIACTIAASGMVAYFATPAASAPAAQPPTTIVNAESADAVPGRYIVVFKSQGQGAQSVGAAASAMARQYGGKIRHTYGAVLDGYSAAMSADEAAKVARDPKVQYVQQVTRMVVADTQNNPPNWGDDRVDQRDLPLNNAYTYPTNPGQGARVYVMDSGINANHTDFAGRIAAGFDAVDNDSTPQDCHGHGTHVAGTAAGTSYGVAKKATIVAVRVLDCSGSATDDDLIAGMNWVKNNAVKPAVVNYSIGCRQRCTNQTIDNAVKSVIDSGVQWVQAAGNSNDDACYYSPQRLGVAITVGNSTKTDNRRSDSNYGSCLDIWAPGDNIVSASHSSNTGSATMSGTSMASPHVAGAAAVYLAQNASATPAAVRAALVDNGSTGKLSGINTGSPNVLLYTGFLNGNPQPGDVTVANPGNRTATVGQAFSLDNSATGGTAPYTWSATGLPAGLAIDSTTGRISGTPSAATTANVTVTATDKAGKSGSATFTITVSTTGGGCQPATNATDYAIRDLQTVTSSVTVSGCSGNASATATVAVNIVHTYVGDLVVSLVAPDGSVYVLHNRAGGSADNINRSYTVNLSNEARNGTWRLRVQDVEVNDTGKIDSWTLTT</sequence>
<dbReference type="GO" id="GO:0004252">
    <property type="term" value="F:serine-type endopeptidase activity"/>
    <property type="evidence" value="ECO:0007669"/>
    <property type="project" value="UniProtKB-UniRule"/>
</dbReference>
<feature type="domain" description="P/Homo B" evidence="8">
    <location>
        <begin position="494"/>
        <end position="614"/>
    </location>
</feature>
<evidence type="ECO:0000256" key="2">
    <source>
        <dbReference type="ARBA" id="ARBA00022670"/>
    </source>
</evidence>
<dbReference type="SUPFAM" id="SSF49785">
    <property type="entry name" value="Galactose-binding domain-like"/>
    <property type="match status" value="1"/>
</dbReference>
<accession>K0K329</accession>
<reference evidence="9 10" key="1">
    <citation type="journal article" date="2012" name="BMC Genomics">
        <title>Complete genome sequence of Saccharothrix espanaensis DSM 44229T and comparison to the other completely sequenced Pseudonocardiaceae.</title>
        <authorList>
            <person name="Strobel T."/>
            <person name="Al-Dilaimi A."/>
            <person name="Blom J."/>
            <person name="Gessner A."/>
            <person name="Kalinowski J."/>
            <person name="Luzhetska M."/>
            <person name="Puhler A."/>
            <person name="Szczepanowski R."/>
            <person name="Bechthold A."/>
            <person name="Ruckert C."/>
        </authorList>
    </citation>
    <scope>NUCLEOTIDE SEQUENCE [LARGE SCALE GENOMIC DNA]</scope>
    <source>
        <strain evidence="10">ATCC 51144 / DSM 44229 / JCM 9112 / NBRC 15066 / NRRL 15764</strain>
    </source>
</reference>
<dbReference type="PROSITE" id="PS00136">
    <property type="entry name" value="SUBTILASE_ASP"/>
    <property type="match status" value="1"/>
</dbReference>
<dbReference type="PROSITE" id="PS00137">
    <property type="entry name" value="SUBTILASE_HIS"/>
    <property type="match status" value="1"/>
</dbReference>
<dbReference type="InterPro" id="IPR008979">
    <property type="entry name" value="Galactose-bd-like_sf"/>
</dbReference>
<dbReference type="InterPro" id="IPR023828">
    <property type="entry name" value="Peptidase_S8_Ser-AS"/>
</dbReference>
<dbReference type="InterPro" id="IPR010259">
    <property type="entry name" value="S8pro/Inhibitor_I9"/>
</dbReference>
<dbReference type="eggNOG" id="COG1404">
    <property type="taxonomic scope" value="Bacteria"/>
</dbReference>
<feature type="signal peptide" evidence="7">
    <location>
        <begin position="1"/>
        <end position="22"/>
    </location>
</feature>
<evidence type="ECO:0000313" key="9">
    <source>
        <dbReference type="EMBL" id="CCH34615.1"/>
    </source>
</evidence>
<dbReference type="GO" id="GO:0016020">
    <property type="term" value="C:membrane"/>
    <property type="evidence" value="ECO:0007669"/>
    <property type="project" value="InterPro"/>
</dbReference>
<keyword evidence="2 5" id="KW-0645">Protease</keyword>
<dbReference type="InterPro" id="IPR036852">
    <property type="entry name" value="Peptidase_S8/S53_dom_sf"/>
</dbReference>
<dbReference type="Gene3D" id="3.30.70.80">
    <property type="entry name" value="Peptidase S8 propeptide/proteinase inhibitor I9"/>
    <property type="match status" value="1"/>
</dbReference>
<dbReference type="InterPro" id="IPR034193">
    <property type="entry name" value="PCSK9_ProteinaseK-like"/>
</dbReference>
<dbReference type="GO" id="GO:0005975">
    <property type="term" value="P:carbohydrate metabolic process"/>
    <property type="evidence" value="ECO:0007669"/>
    <property type="project" value="UniProtKB-ARBA"/>
</dbReference>
<keyword evidence="10" id="KW-1185">Reference proteome</keyword>
<keyword evidence="4 5" id="KW-0720">Serine protease</keyword>
<feature type="active site" description="Charge relay system" evidence="5">
    <location>
        <position position="162"/>
    </location>
</feature>
<dbReference type="SUPFAM" id="SSF54897">
    <property type="entry name" value="Protease propeptides/inhibitors"/>
    <property type="match status" value="1"/>
</dbReference>
<dbReference type="PANTHER" id="PTHR43806">
    <property type="entry name" value="PEPTIDASE S8"/>
    <property type="match status" value="1"/>
</dbReference>
<organism evidence="9 10">
    <name type="scientific">Saccharothrix espanaensis (strain ATCC 51144 / DSM 44229 / JCM 9112 / NBRC 15066 / NRRL 15764)</name>
    <dbReference type="NCBI Taxonomy" id="1179773"/>
    <lineage>
        <taxon>Bacteria</taxon>
        <taxon>Bacillati</taxon>
        <taxon>Actinomycetota</taxon>
        <taxon>Actinomycetes</taxon>
        <taxon>Pseudonocardiales</taxon>
        <taxon>Pseudonocardiaceae</taxon>
        <taxon>Saccharothrix</taxon>
    </lineage>
</organism>
<dbReference type="BioCyc" id="SESP1179773:BN6_RS35685-MONOMER"/>
<feature type="chain" id="PRO_5038769405" evidence="7">
    <location>
        <begin position="23"/>
        <end position="614"/>
    </location>
</feature>
<dbReference type="PRINTS" id="PR00723">
    <property type="entry name" value="SUBTILISIN"/>
</dbReference>
<gene>
    <name evidence="9" type="ordered locus">BN6_73850</name>
</gene>
<dbReference type="InterPro" id="IPR000209">
    <property type="entry name" value="Peptidase_S8/S53_dom"/>
</dbReference>
<dbReference type="FunFam" id="3.40.50.200:FF:000014">
    <property type="entry name" value="Proteinase K"/>
    <property type="match status" value="1"/>
</dbReference>
<dbReference type="OrthoDB" id="9813435at2"/>
<dbReference type="SUPFAM" id="SSF49313">
    <property type="entry name" value="Cadherin-like"/>
    <property type="match status" value="1"/>
</dbReference>
<feature type="active site" description="Charge relay system" evidence="5">
    <location>
        <position position="195"/>
    </location>
</feature>
<dbReference type="GO" id="GO:0005509">
    <property type="term" value="F:calcium ion binding"/>
    <property type="evidence" value="ECO:0007669"/>
    <property type="project" value="InterPro"/>
</dbReference>
<evidence type="ECO:0000256" key="4">
    <source>
        <dbReference type="ARBA" id="ARBA00022825"/>
    </source>
</evidence>
<dbReference type="STRING" id="1179773.BN6_73850"/>
<dbReference type="Pfam" id="PF05922">
    <property type="entry name" value="Inhibitor_I9"/>
    <property type="match status" value="1"/>
</dbReference>
<evidence type="ECO:0000256" key="5">
    <source>
        <dbReference type="PROSITE-ProRule" id="PRU01240"/>
    </source>
</evidence>
<dbReference type="InterPro" id="IPR022398">
    <property type="entry name" value="Peptidase_S8_His-AS"/>
</dbReference>
<protein>
    <submittedName>
        <fullName evidence="9">Peptidase S8/S53, subtilisin kexin sedolisin</fullName>
    </submittedName>
</protein>
<dbReference type="KEGG" id="sesp:BN6_73850"/>
<comment type="similarity">
    <text evidence="1 5 6">Belongs to the peptidase S8 family.</text>
</comment>
<dbReference type="AlphaFoldDB" id="K0K329"/>
<dbReference type="InterPro" id="IPR006644">
    <property type="entry name" value="Cadg"/>
</dbReference>
<keyword evidence="7" id="KW-0732">Signal</keyword>
<dbReference type="GO" id="GO:0005615">
    <property type="term" value="C:extracellular space"/>
    <property type="evidence" value="ECO:0007669"/>
    <property type="project" value="TreeGrafter"/>
</dbReference>
<evidence type="ECO:0000256" key="6">
    <source>
        <dbReference type="RuleBase" id="RU003355"/>
    </source>
</evidence>
<feature type="active site" description="Charge relay system" evidence="5">
    <location>
        <position position="350"/>
    </location>
</feature>
<dbReference type="HOGENOM" id="CLU_011263_1_7_11"/>
<evidence type="ECO:0000256" key="3">
    <source>
        <dbReference type="ARBA" id="ARBA00022801"/>
    </source>
</evidence>
<dbReference type="eggNOG" id="COG4935">
    <property type="taxonomic scope" value="Bacteria"/>
</dbReference>
<proteinExistence type="inferred from homology"/>